<protein>
    <submittedName>
        <fullName evidence="1">Uncharacterized protein</fullName>
    </submittedName>
</protein>
<gene>
    <name evidence="1" type="ORF">A3D47_01390</name>
</gene>
<dbReference type="AlphaFoldDB" id="A0A1G1Z0K7"/>
<comment type="caution">
    <text evidence="1">The sequence shown here is derived from an EMBL/GenBank/DDBJ whole genome shotgun (WGS) entry which is preliminary data.</text>
</comment>
<dbReference type="EMBL" id="MHIU01000044">
    <property type="protein sequence ID" value="OGY57187.1"/>
    <property type="molecule type" value="Genomic_DNA"/>
</dbReference>
<accession>A0A1G1Z0K7</accession>
<sequence length="139" mass="16627">MRSSIVFDGEVDEIRVKTQKKISRFVGKLFPDRRLIREPMKMLRRKHGDVFEAMRMLEEGNCFATLRDKELLEKYKIALEVVLHMQHYRVETHIIAYPQSWHLAWAKRLVGPWYELELKDLNEVRSQIIAMQAEGFPRD</sequence>
<proteinExistence type="predicted"/>
<name>A0A1G1Z0K7_9BACT</name>
<organism evidence="1 2">
    <name type="scientific">Candidatus Colwellbacteria bacterium RIFCSPHIGHO2_02_FULL_43_15</name>
    <dbReference type="NCBI Taxonomy" id="1797686"/>
    <lineage>
        <taxon>Bacteria</taxon>
        <taxon>Candidatus Colwelliibacteriota</taxon>
    </lineage>
</organism>
<evidence type="ECO:0000313" key="1">
    <source>
        <dbReference type="EMBL" id="OGY57187.1"/>
    </source>
</evidence>
<evidence type="ECO:0000313" key="2">
    <source>
        <dbReference type="Proteomes" id="UP000178651"/>
    </source>
</evidence>
<dbReference type="Proteomes" id="UP000178651">
    <property type="component" value="Unassembled WGS sequence"/>
</dbReference>
<reference evidence="1 2" key="1">
    <citation type="journal article" date="2016" name="Nat. Commun.">
        <title>Thousands of microbial genomes shed light on interconnected biogeochemical processes in an aquifer system.</title>
        <authorList>
            <person name="Anantharaman K."/>
            <person name="Brown C.T."/>
            <person name="Hug L.A."/>
            <person name="Sharon I."/>
            <person name="Castelle C.J."/>
            <person name="Probst A.J."/>
            <person name="Thomas B.C."/>
            <person name="Singh A."/>
            <person name="Wilkins M.J."/>
            <person name="Karaoz U."/>
            <person name="Brodie E.L."/>
            <person name="Williams K.H."/>
            <person name="Hubbard S.S."/>
            <person name="Banfield J.F."/>
        </authorList>
    </citation>
    <scope>NUCLEOTIDE SEQUENCE [LARGE SCALE GENOMIC DNA]</scope>
</reference>